<proteinExistence type="predicted"/>
<organism evidence="2 3">
    <name type="scientific">Brevibacterium salitolerans</name>
    <dbReference type="NCBI Taxonomy" id="1403566"/>
    <lineage>
        <taxon>Bacteria</taxon>
        <taxon>Bacillati</taxon>
        <taxon>Actinomycetota</taxon>
        <taxon>Actinomycetes</taxon>
        <taxon>Micrococcales</taxon>
        <taxon>Brevibacteriaceae</taxon>
        <taxon>Brevibacterium</taxon>
    </lineage>
</organism>
<evidence type="ECO:0008006" key="4">
    <source>
        <dbReference type="Google" id="ProtNLM"/>
    </source>
</evidence>
<protein>
    <recommendedName>
        <fullName evidence="4">Sarcosine oxidase subunit delta</fullName>
    </recommendedName>
</protein>
<feature type="compositionally biased region" description="Low complexity" evidence="1">
    <location>
        <begin position="95"/>
        <end position="131"/>
    </location>
</feature>
<dbReference type="RefSeq" id="WP_344335728.1">
    <property type="nucleotide sequence ID" value="NZ_BAAAPZ010000003.1"/>
</dbReference>
<dbReference type="NCBIfam" id="TIGR01374">
    <property type="entry name" value="soxD"/>
    <property type="match status" value="1"/>
</dbReference>
<accession>A0ABN2WGT4</accession>
<dbReference type="Gene3D" id="3.30.2270.10">
    <property type="entry name" value="Folate-binding superfamily"/>
    <property type="match status" value="1"/>
</dbReference>
<keyword evidence="3" id="KW-1185">Reference proteome</keyword>
<sequence length="138" mass="14966">MLLIDCPHCGPRDEVEFHYGGQAHVAYPEDPAALSDREWAEYLFYRENPKGLYAERWQHSVGCRKWFNAVRDTATYEFLAVYHMGEPSPDLASLAAARASEAGTAPEVPAGSSGTPTSADAPSSPTPQTSAHLGSDRA</sequence>
<evidence type="ECO:0000313" key="3">
    <source>
        <dbReference type="Proteomes" id="UP001500984"/>
    </source>
</evidence>
<dbReference type="Proteomes" id="UP001500984">
    <property type="component" value="Unassembled WGS sequence"/>
</dbReference>
<evidence type="ECO:0000313" key="2">
    <source>
        <dbReference type="EMBL" id="GAA2092119.1"/>
    </source>
</evidence>
<dbReference type="InterPro" id="IPR006279">
    <property type="entry name" value="SoxD"/>
</dbReference>
<feature type="region of interest" description="Disordered" evidence="1">
    <location>
        <begin position="95"/>
        <end position="138"/>
    </location>
</feature>
<dbReference type="Pfam" id="PF04267">
    <property type="entry name" value="SoxD"/>
    <property type="match status" value="1"/>
</dbReference>
<evidence type="ECO:0000256" key="1">
    <source>
        <dbReference type="SAM" id="MobiDB-lite"/>
    </source>
</evidence>
<comment type="caution">
    <text evidence="2">The sequence shown here is derived from an EMBL/GenBank/DDBJ whole genome shotgun (WGS) entry which is preliminary data.</text>
</comment>
<dbReference type="InterPro" id="IPR038561">
    <property type="entry name" value="SoxD_sf"/>
</dbReference>
<dbReference type="EMBL" id="BAAAPZ010000003">
    <property type="protein sequence ID" value="GAA2092119.1"/>
    <property type="molecule type" value="Genomic_DNA"/>
</dbReference>
<reference evidence="2 3" key="1">
    <citation type="journal article" date="2019" name="Int. J. Syst. Evol. Microbiol.">
        <title>The Global Catalogue of Microorganisms (GCM) 10K type strain sequencing project: providing services to taxonomists for standard genome sequencing and annotation.</title>
        <authorList>
            <consortium name="The Broad Institute Genomics Platform"/>
            <consortium name="The Broad Institute Genome Sequencing Center for Infectious Disease"/>
            <person name="Wu L."/>
            <person name="Ma J."/>
        </authorList>
    </citation>
    <scope>NUCLEOTIDE SEQUENCE [LARGE SCALE GENOMIC DNA]</scope>
    <source>
        <strain evidence="2 3">JCM 15900</strain>
    </source>
</reference>
<name>A0ABN2WGT4_9MICO</name>
<gene>
    <name evidence="2" type="ORF">GCM10009823_09660</name>
</gene>